<evidence type="ECO:0000313" key="5">
    <source>
        <dbReference type="EMBL" id="TMI76445.1"/>
    </source>
</evidence>
<dbReference type="GO" id="GO:0003697">
    <property type="term" value="F:single-stranded DNA binding"/>
    <property type="evidence" value="ECO:0007669"/>
    <property type="project" value="UniProtKB-UniRule"/>
</dbReference>
<dbReference type="CDD" id="cd04496">
    <property type="entry name" value="SSB_OBF"/>
    <property type="match status" value="1"/>
</dbReference>
<accession>A0A537IYU9</accession>
<dbReference type="InterPro" id="IPR012340">
    <property type="entry name" value="NA-bd_OB-fold"/>
</dbReference>
<dbReference type="InterPro" id="IPR000424">
    <property type="entry name" value="Primosome_PriB/ssb"/>
</dbReference>
<evidence type="ECO:0000256" key="4">
    <source>
        <dbReference type="SAM" id="MobiDB-lite"/>
    </source>
</evidence>
<evidence type="ECO:0000256" key="3">
    <source>
        <dbReference type="PIRNR" id="PIRNR002070"/>
    </source>
</evidence>
<evidence type="ECO:0000256" key="2">
    <source>
        <dbReference type="HAMAP-Rule" id="MF_00984"/>
    </source>
</evidence>
<dbReference type="GO" id="GO:0009295">
    <property type="term" value="C:nucleoid"/>
    <property type="evidence" value="ECO:0007669"/>
    <property type="project" value="TreeGrafter"/>
</dbReference>
<dbReference type="PANTHER" id="PTHR10302">
    <property type="entry name" value="SINGLE-STRANDED DNA-BINDING PROTEIN"/>
    <property type="match status" value="1"/>
</dbReference>
<feature type="compositionally biased region" description="Low complexity" evidence="4">
    <location>
        <begin position="108"/>
        <end position="125"/>
    </location>
</feature>
<gene>
    <name evidence="5" type="primary">ssb</name>
    <name evidence="5" type="ORF">E6H05_03580</name>
</gene>
<dbReference type="SUPFAM" id="SSF50249">
    <property type="entry name" value="Nucleic acid-binding proteins"/>
    <property type="match status" value="1"/>
</dbReference>
<feature type="region of interest" description="Disordered" evidence="4">
    <location>
        <begin position="107"/>
        <end position="139"/>
    </location>
</feature>
<dbReference type="Gene3D" id="2.40.50.140">
    <property type="entry name" value="Nucleic acid-binding proteins"/>
    <property type="match status" value="1"/>
</dbReference>
<organism evidence="5 6">
    <name type="scientific">Candidatus Segetimicrobium genomatis</name>
    <dbReference type="NCBI Taxonomy" id="2569760"/>
    <lineage>
        <taxon>Bacteria</taxon>
        <taxon>Bacillati</taxon>
        <taxon>Candidatus Sysuimicrobiota</taxon>
        <taxon>Candidatus Sysuimicrobiia</taxon>
        <taxon>Candidatus Sysuimicrobiales</taxon>
        <taxon>Candidatus Segetimicrobiaceae</taxon>
        <taxon>Candidatus Segetimicrobium</taxon>
    </lineage>
</organism>
<dbReference type="HAMAP" id="MF_00984">
    <property type="entry name" value="SSB"/>
    <property type="match status" value="1"/>
</dbReference>
<dbReference type="NCBIfam" id="TIGR00621">
    <property type="entry name" value="ssb"/>
    <property type="match status" value="1"/>
</dbReference>
<evidence type="ECO:0000313" key="6">
    <source>
        <dbReference type="Proteomes" id="UP000318834"/>
    </source>
</evidence>
<name>A0A537IYU9_9BACT</name>
<proteinExistence type="inferred from homology"/>
<dbReference type="EMBL" id="VBAP01000022">
    <property type="protein sequence ID" value="TMI76445.1"/>
    <property type="molecule type" value="Genomic_DNA"/>
</dbReference>
<dbReference type="GO" id="GO:0006260">
    <property type="term" value="P:DNA replication"/>
    <property type="evidence" value="ECO:0007669"/>
    <property type="project" value="InterPro"/>
</dbReference>
<reference evidence="5 6" key="1">
    <citation type="journal article" date="2019" name="Nat. Microbiol.">
        <title>Mediterranean grassland soil C-N compound turnover is dependent on rainfall and depth, and is mediated by genomically divergent microorganisms.</title>
        <authorList>
            <person name="Diamond S."/>
            <person name="Andeer P.F."/>
            <person name="Li Z."/>
            <person name="Crits-Christoph A."/>
            <person name="Burstein D."/>
            <person name="Anantharaman K."/>
            <person name="Lane K.R."/>
            <person name="Thomas B.C."/>
            <person name="Pan C."/>
            <person name="Northen T.R."/>
            <person name="Banfield J.F."/>
        </authorList>
    </citation>
    <scope>NUCLEOTIDE SEQUENCE [LARGE SCALE GENOMIC DNA]</scope>
    <source>
        <strain evidence="5">NP_8</strain>
    </source>
</reference>
<comment type="subunit">
    <text evidence="2">Homotetramer.</text>
</comment>
<sequence>MLNRVILIGRLTRDPELRYVPSGQPVASFTLAVDRPFVNQQGERGTDFIDIVAWRRLAEQVTQHLSKGRLVAIEGRLQIRSYETQDGQKRKVAEVVADAVRFLDRKAPAPGAAAEPAAPETVEAEGSGRESEREDDVPF</sequence>
<dbReference type="AlphaFoldDB" id="A0A537IYU9"/>
<keyword evidence="1 2" id="KW-0238">DNA-binding</keyword>
<evidence type="ECO:0000256" key="1">
    <source>
        <dbReference type="ARBA" id="ARBA00023125"/>
    </source>
</evidence>
<comment type="caution">
    <text evidence="2">Lacks conserved residue(s) required for the propagation of feature annotation.</text>
</comment>
<protein>
    <recommendedName>
        <fullName evidence="2 3">Single-stranded DNA-binding protein</fullName>
        <shortName evidence="2">SSB</shortName>
    </recommendedName>
</protein>
<dbReference type="PIRSF" id="PIRSF002070">
    <property type="entry name" value="SSB"/>
    <property type="match status" value="1"/>
</dbReference>
<dbReference type="Proteomes" id="UP000318834">
    <property type="component" value="Unassembled WGS sequence"/>
</dbReference>
<dbReference type="PROSITE" id="PS50935">
    <property type="entry name" value="SSB"/>
    <property type="match status" value="1"/>
</dbReference>
<dbReference type="Pfam" id="PF00436">
    <property type="entry name" value="SSB"/>
    <property type="match status" value="1"/>
</dbReference>
<comment type="caution">
    <text evidence="5">The sequence shown here is derived from an EMBL/GenBank/DDBJ whole genome shotgun (WGS) entry which is preliminary data.</text>
</comment>
<dbReference type="InterPro" id="IPR011344">
    <property type="entry name" value="ssDNA-bd"/>
</dbReference>
<dbReference type="PANTHER" id="PTHR10302:SF27">
    <property type="entry name" value="SINGLE-STRANDED DNA-BINDING PROTEIN"/>
    <property type="match status" value="1"/>
</dbReference>